<dbReference type="InterPro" id="IPR020476">
    <property type="entry name" value="Nudix_hydrolase"/>
</dbReference>
<keyword evidence="6" id="KW-0227">DNA damage</keyword>
<comment type="catalytic activity">
    <reaction evidence="11">
        <text>8-oxo-GTP + H2O = 8-oxo-GMP + diphosphate + H(+)</text>
        <dbReference type="Rhea" id="RHEA:67616"/>
        <dbReference type="ChEBI" id="CHEBI:15377"/>
        <dbReference type="ChEBI" id="CHEBI:15378"/>
        <dbReference type="ChEBI" id="CHEBI:33019"/>
        <dbReference type="ChEBI" id="CHEBI:143553"/>
        <dbReference type="ChEBI" id="CHEBI:145694"/>
    </reaction>
</comment>
<dbReference type="GO" id="GO:0006281">
    <property type="term" value="P:DNA repair"/>
    <property type="evidence" value="ECO:0007669"/>
    <property type="project" value="UniProtKB-KW"/>
</dbReference>
<name>A0AAX4HQW9_9BACT</name>
<reference evidence="19 20" key="1">
    <citation type="submission" date="2023-11" db="EMBL/GenBank/DDBJ databases">
        <title>Peredibacter starrii A3.12.</title>
        <authorList>
            <person name="Mitchell R.J."/>
        </authorList>
    </citation>
    <scope>NUCLEOTIDE SEQUENCE [LARGE SCALE GENOMIC DNA]</scope>
    <source>
        <strain evidence="19 20">A3.12</strain>
    </source>
</reference>
<comment type="similarity">
    <text evidence="2 17">Belongs to the Nudix hydrolase family.</text>
</comment>
<evidence type="ECO:0000256" key="7">
    <source>
        <dbReference type="ARBA" id="ARBA00022801"/>
    </source>
</evidence>
<evidence type="ECO:0000259" key="18">
    <source>
        <dbReference type="PROSITE" id="PS51462"/>
    </source>
</evidence>
<evidence type="ECO:0000256" key="1">
    <source>
        <dbReference type="ARBA" id="ARBA00001946"/>
    </source>
</evidence>
<evidence type="ECO:0000256" key="4">
    <source>
        <dbReference type="ARBA" id="ARBA00022705"/>
    </source>
</evidence>
<evidence type="ECO:0000256" key="17">
    <source>
        <dbReference type="RuleBase" id="RU003476"/>
    </source>
</evidence>
<keyword evidence="8" id="KW-0460">Magnesium</keyword>
<dbReference type="GO" id="GO:0044715">
    <property type="term" value="F:8-oxo-dGDP phosphatase activity"/>
    <property type="evidence" value="ECO:0007669"/>
    <property type="project" value="TreeGrafter"/>
</dbReference>
<dbReference type="PRINTS" id="PR00502">
    <property type="entry name" value="NUDIXFAMILY"/>
</dbReference>
<evidence type="ECO:0000256" key="12">
    <source>
        <dbReference type="ARBA" id="ARBA00038905"/>
    </source>
</evidence>
<dbReference type="PANTHER" id="PTHR47707">
    <property type="entry name" value="8-OXO-DGTP DIPHOSPHATASE"/>
    <property type="match status" value="1"/>
</dbReference>
<dbReference type="EC" id="3.6.1.55" evidence="12"/>
<protein>
    <recommendedName>
        <fullName evidence="13">8-oxo-dGTP diphosphatase</fullName>
        <ecNumber evidence="12">3.6.1.55</ecNumber>
    </recommendedName>
    <alternativeName>
        <fullName evidence="16">7,8-dihydro-8-oxoguanine-triphosphatase</fullName>
    </alternativeName>
    <alternativeName>
        <fullName evidence="15">Mutator protein MutT</fullName>
    </alternativeName>
    <alternativeName>
        <fullName evidence="14">dGTP pyrophosphohydrolase</fullName>
    </alternativeName>
</protein>
<keyword evidence="3" id="KW-0515">Mutator protein</keyword>
<evidence type="ECO:0000256" key="8">
    <source>
        <dbReference type="ARBA" id="ARBA00022842"/>
    </source>
</evidence>
<dbReference type="GO" id="GO:0035539">
    <property type="term" value="F:8-oxo-7,8-dihydrodeoxyguanosine triphosphate pyrophosphatase activity"/>
    <property type="evidence" value="ECO:0007669"/>
    <property type="project" value="UniProtKB-EC"/>
</dbReference>
<evidence type="ECO:0000256" key="13">
    <source>
        <dbReference type="ARBA" id="ARBA00040794"/>
    </source>
</evidence>
<dbReference type="InterPro" id="IPR047127">
    <property type="entry name" value="MutT-like"/>
</dbReference>
<sequence>MKLLPVALALFYRQLPGNVLEVWTQVREDDGPYHGLLEFPGGKIEPGEEPVMGAVREVQEEVGIEVDPKLGRFMGIYTNPLPNKTILLNVFLFPDQPSLIGRGQWLKVENPDLSRPFTGQIPSPNHQIIDDLYHALYDRAHE</sequence>
<dbReference type="SUPFAM" id="SSF55811">
    <property type="entry name" value="Nudix"/>
    <property type="match status" value="1"/>
</dbReference>
<dbReference type="Gene3D" id="3.90.79.10">
    <property type="entry name" value="Nucleoside Triphosphate Pyrophosphohydrolase"/>
    <property type="match status" value="1"/>
</dbReference>
<evidence type="ECO:0000256" key="10">
    <source>
        <dbReference type="ARBA" id="ARBA00035861"/>
    </source>
</evidence>
<dbReference type="RefSeq" id="WP_321396596.1">
    <property type="nucleotide sequence ID" value="NZ_CP139487.1"/>
</dbReference>
<comment type="catalytic activity">
    <reaction evidence="10">
        <text>8-oxo-dGTP + H2O = 8-oxo-dGMP + diphosphate + H(+)</text>
        <dbReference type="Rhea" id="RHEA:31575"/>
        <dbReference type="ChEBI" id="CHEBI:15377"/>
        <dbReference type="ChEBI" id="CHEBI:15378"/>
        <dbReference type="ChEBI" id="CHEBI:33019"/>
        <dbReference type="ChEBI" id="CHEBI:63224"/>
        <dbReference type="ChEBI" id="CHEBI:77896"/>
        <dbReference type="EC" id="3.6.1.55"/>
    </reaction>
</comment>
<dbReference type="PROSITE" id="PS51462">
    <property type="entry name" value="NUDIX"/>
    <property type="match status" value="1"/>
</dbReference>
<dbReference type="KEGG" id="psti:SOO65_02820"/>
<dbReference type="GO" id="GO:0008413">
    <property type="term" value="F:8-oxo-7,8-dihydroguanosine triphosphate pyrophosphatase activity"/>
    <property type="evidence" value="ECO:0007669"/>
    <property type="project" value="TreeGrafter"/>
</dbReference>
<proteinExistence type="inferred from homology"/>
<dbReference type="EMBL" id="CP139487">
    <property type="protein sequence ID" value="WPU65669.1"/>
    <property type="molecule type" value="Genomic_DNA"/>
</dbReference>
<evidence type="ECO:0000256" key="16">
    <source>
        <dbReference type="ARBA" id="ARBA00042798"/>
    </source>
</evidence>
<gene>
    <name evidence="19" type="ORF">SOO65_02820</name>
</gene>
<dbReference type="PROSITE" id="PS00893">
    <property type="entry name" value="NUDIX_BOX"/>
    <property type="match status" value="1"/>
</dbReference>
<keyword evidence="20" id="KW-1185">Reference proteome</keyword>
<dbReference type="InterPro" id="IPR020084">
    <property type="entry name" value="NUDIX_hydrolase_CS"/>
</dbReference>
<dbReference type="PANTHER" id="PTHR47707:SF1">
    <property type="entry name" value="NUDIX HYDROLASE FAMILY PROTEIN"/>
    <property type="match status" value="1"/>
</dbReference>
<keyword evidence="4" id="KW-0235">DNA replication</keyword>
<keyword evidence="5" id="KW-0479">Metal-binding</keyword>
<evidence type="ECO:0000256" key="11">
    <source>
        <dbReference type="ARBA" id="ARBA00036904"/>
    </source>
</evidence>
<organism evidence="19 20">
    <name type="scientific">Peredibacter starrii</name>
    <dbReference type="NCBI Taxonomy" id="28202"/>
    <lineage>
        <taxon>Bacteria</taxon>
        <taxon>Pseudomonadati</taxon>
        <taxon>Bdellovibrionota</taxon>
        <taxon>Bacteriovoracia</taxon>
        <taxon>Bacteriovoracales</taxon>
        <taxon>Bacteriovoracaceae</taxon>
        <taxon>Peredibacter</taxon>
    </lineage>
</organism>
<dbReference type="InterPro" id="IPR000086">
    <property type="entry name" value="NUDIX_hydrolase_dom"/>
</dbReference>
<evidence type="ECO:0000256" key="6">
    <source>
        <dbReference type="ARBA" id="ARBA00022763"/>
    </source>
</evidence>
<evidence type="ECO:0000256" key="14">
    <source>
        <dbReference type="ARBA" id="ARBA00041592"/>
    </source>
</evidence>
<evidence type="ECO:0000256" key="15">
    <source>
        <dbReference type="ARBA" id="ARBA00041979"/>
    </source>
</evidence>
<dbReference type="GO" id="GO:0044716">
    <property type="term" value="F:8-oxo-GDP phosphatase activity"/>
    <property type="evidence" value="ECO:0007669"/>
    <property type="project" value="TreeGrafter"/>
</dbReference>
<keyword evidence="7 17" id="KW-0378">Hydrolase</keyword>
<evidence type="ECO:0000256" key="3">
    <source>
        <dbReference type="ARBA" id="ARBA00022457"/>
    </source>
</evidence>
<evidence type="ECO:0000313" key="19">
    <source>
        <dbReference type="EMBL" id="WPU65669.1"/>
    </source>
</evidence>
<dbReference type="Pfam" id="PF00293">
    <property type="entry name" value="NUDIX"/>
    <property type="match status" value="1"/>
</dbReference>
<dbReference type="InterPro" id="IPR015797">
    <property type="entry name" value="NUDIX_hydrolase-like_dom_sf"/>
</dbReference>
<keyword evidence="9" id="KW-0234">DNA repair</keyword>
<evidence type="ECO:0000313" key="20">
    <source>
        <dbReference type="Proteomes" id="UP001324634"/>
    </source>
</evidence>
<dbReference type="GO" id="GO:0046872">
    <property type="term" value="F:metal ion binding"/>
    <property type="evidence" value="ECO:0007669"/>
    <property type="project" value="UniProtKB-KW"/>
</dbReference>
<dbReference type="Proteomes" id="UP001324634">
    <property type="component" value="Chromosome"/>
</dbReference>
<dbReference type="AlphaFoldDB" id="A0AAX4HQW9"/>
<accession>A0AAX4HQW9</accession>
<dbReference type="CDD" id="cd02883">
    <property type="entry name" value="NUDIX_Hydrolase"/>
    <property type="match status" value="1"/>
</dbReference>
<evidence type="ECO:0000256" key="5">
    <source>
        <dbReference type="ARBA" id="ARBA00022723"/>
    </source>
</evidence>
<dbReference type="GO" id="GO:0006260">
    <property type="term" value="P:DNA replication"/>
    <property type="evidence" value="ECO:0007669"/>
    <property type="project" value="UniProtKB-KW"/>
</dbReference>
<evidence type="ECO:0000256" key="2">
    <source>
        <dbReference type="ARBA" id="ARBA00005582"/>
    </source>
</evidence>
<feature type="domain" description="Nudix hydrolase" evidence="18">
    <location>
        <begin position="1"/>
        <end position="127"/>
    </location>
</feature>
<evidence type="ECO:0000256" key="9">
    <source>
        <dbReference type="ARBA" id="ARBA00023204"/>
    </source>
</evidence>
<comment type="cofactor">
    <cofactor evidence="1">
        <name>Mg(2+)</name>
        <dbReference type="ChEBI" id="CHEBI:18420"/>
    </cofactor>
</comment>